<dbReference type="OrthoDB" id="7867283at2"/>
<keyword evidence="2" id="KW-1185">Reference proteome</keyword>
<organism evidence="1 2">
    <name type="scientific">Leisingera methylohalidivorans DSM 14336</name>
    <dbReference type="NCBI Taxonomy" id="999552"/>
    <lineage>
        <taxon>Bacteria</taxon>
        <taxon>Pseudomonadati</taxon>
        <taxon>Pseudomonadota</taxon>
        <taxon>Alphaproteobacteria</taxon>
        <taxon>Rhodobacterales</taxon>
        <taxon>Roseobacteraceae</taxon>
        <taxon>Leisingera</taxon>
    </lineage>
</organism>
<dbReference type="EMBL" id="CP006773">
    <property type="protein sequence ID" value="AHD01304.1"/>
    <property type="molecule type" value="Genomic_DNA"/>
</dbReference>
<proteinExistence type="predicted"/>
<evidence type="ECO:0000313" key="2">
    <source>
        <dbReference type="Proteomes" id="UP000018780"/>
    </source>
</evidence>
<sequence>MNTTDTNTLTIAQFQAIEARAHELRAEAFANVMRRLFRAVFSAPRKVISCPSCARPLHG</sequence>
<reference evidence="1 2" key="1">
    <citation type="submission" date="2013-09" db="EMBL/GenBank/DDBJ databases">
        <authorList>
            <consortium name="DOE Joint Genome Institute"/>
            <person name="Klenk H.-P."/>
            <person name="Huntemann M."/>
            <person name="Han J."/>
            <person name="Chen A."/>
            <person name="Kyrpides N."/>
            <person name="Mavromatis K."/>
            <person name="Markowitz V."/>
            <person name="Palaniappan K."/>
            <person name="Ivanova N."/>
            <person name="Schaumberg A."/>
            <person name="Pati A."/>
            <person name="Liolios K."/>
            <person name="Nordberg H.P."/>
            <person name="Cantor M.N."/>
            <person name="Hua S.X."/>
            <person name="Woyke T."/>
        </authorList>
    </citation>
    <scope>NUCLEOTIDE SEQUENCE [LARGE SCALE GENOMIC DNA]</scope>
    <source>
        <strain evidence="1 2">DSM 14336</strain>
    </source>
</reference>
<dbReference type="PATRIC" id="fig|999552.6.peg.2403"/>
<gene>
    <name evidence="1" type="ORF">METH_12045</name>
</gene>
<evidence type="ECO:0000313" key="1">
    <source>
        <dbReference type="EMBL" id="AHD01304.1"/>
    </source>
</evidence>
<dbReference type="KEGG" id="lmd:METH_12045"/>
<dbReference type="NCBIfam" id="NF046098">
    <property type="entry name" value="RSP_7527_fam"/>
    <property type="match status" value="1"/>
</dbReference>
<name>V9VUE3_9RHOB</name>
<accession>V9VUE3</accession>
<dbReference type="HOGENOM" id="CLU_2992705_0_0_5"/>
<protein>
    <submittedName>
        <fullName evidence="1">Uncharacterized protein</fullName>
    </submittedName>
</protein>
<dbReference type="InterPro" id="IPR058227">
    <property type="entry name" value="RSP_7527-like"/>
</dbReference>
<dbReference type="AlphaFoldDB" id="V9VUE3"/>
<dbReference type="Proteomes" id="UP000018780">
    <property type="component" value="Chromosome"/>
</dbReference>